<feature type="compositionally biased region" description="Basic and acidic residues" evidence="2">
    <location>
        <begin position="1"/>
        <end position="12"/>
    </location>
</feature>
<name>A0A8K0KRB7_LADFU</name>
<evidence type="ECO:0000313" key="4">
    <source>
        <dbReference type="EMBL" id="KAG8239427.1"/>
    </source>
</evidence>
<evidence type="ECO:0000313" key="5">
    <source>
        <dbReference type="Proteomes" id="UP000792457"/>
    </source>
</evidence>
<dbReference type="AlphaFoldDB" id="A0A8K0KRB7"/>
<dbReference type="Proteomes" id="UP000792457">
    <property type="component" value="Unassembled WGS sequence"/>
</dbReference>
<dbReference type="GO" id="GO:0006457">
    <property type="term" value="P:protein folding"/>
    <property type="evidence" value="ECO:0007669"/>
    <property type="project" value="InterPro"/>
</dbReference>
<keyword evidence="1" id="KW-0143">Chaperone</keyword>
<dbReference type="InterPro" id="IPR008971">
    <property type="entry name" value="HSP40/DnaJ_pept-bd"/>
</dbReference>
<reference evidence="4" key="2">
    <citation type="submission" date="2017-10" db="EMBL/GenBank/DDBJ databases">
        <title>Ladona fulva Genome sequencing and assembly.</title>
        <authorList>
            <person name="Murali S."/>
            <person name="Richards S."/>
            <person name="Bandaranaike D."/>
            <person name="Bellair M."/>
            <person name="Blankenburg K."/>
            <person name="Chao H."/>
            <person name="Dinh H."/>
            <person name="Doddapaneni H."/>
            <person name="Dugan-Rocha S."/>
            <person name="Elkadiri S."/>
            <person name="Gnanaolivu R."/>
            <person name="Hernandez B."/>
            <person name="Skinner E."/>
            <person name="Javaid M."/>
            <person name="Lee S."/>
            <person name="Li M."/>
            <person name="Ming W."/>
            <person name="Munidasa M."/>
            <person name="Muniz J."/>
            <person name="Nguyen L."/>
            <person name="Hughes D."/>
            <person name="Osuji N."/>
            <person name="Pu L.-L."/>
            <person name="Puazo M."/>
            <person name="Qu C."/>
            <person name="Quiroz J."/>
            <person name="Raj R."/>
            <person name="Weissenberger G."/>
            <person name="Xin Y."/>
            <person name="Zou X."/>
            <person name="Han Y."/>
            <person name="Worley K."/>
            <person name="Muzny D."/>
            <person name="Gibbs R."/>
        </authorList>
    </citation>
    <scope>NUCLEOTIDE SEQUENCE</scope>
    <source>
        <strain evidence="4">Sampled in the wild</strain>
    </source>
</reference>
<proteinExistence type="predicted"/>
<dbReference type="InterPro" id="IPR051339">
    <property type="entry name" value="DnaJ_subfamily_B"/>
</dbReference>
<dbReference type="EMBL" id="KZ309641">
    <property type="protein sequence ID" value="KAG8239427.1"/>
    <property type="molecule type" value="Genomic_DNA"/>
</dbReference>
<dbReference type="GO" id="GO:0005829">
    <property type="term" value="C:cytosol"/>
    <property type="evidence" value="ECO:0007669"/>
    <property type="project" value="TreeGrafter"/>
</dbReference>
<feature type="region of interest" description="Disordered" evidence="2">
    <location>
        <begin position="1"/>
        <end position="57"/>
    </location>
</feature>
<protein>
    <recommendedName>
        <fullName evidence="3">Chaperone DnaJ C-terminal domain-containing protein</fullName>
    </recommendedName>
</protein>
<reference evidence="4" key="1">
    <citation type="submission" date="2013-04" db="EMBL/GenBank/DDBJ databases">
        <authorList>
            <person name="Qu J."/>
            <person name="Murali S.C."/>
            <person name="Bandaranaike D."/>
            <person name="Bellair M."/>
            <person name="Blankenburg K."/>
            <person name="Chao H."/>
            <person name="Dinh H."/>
            <person name="Doddapaneni H."/>
            <person name="Downs B."/>
            <person name="Dugan-Rocha S."/>
            <person name="Elkadiri S."/>
            <person name="Gnanaolivu R.D."/>
            <person name="Hernandez B."/>
            <person name="Javaid M."/>
            <person name="Jayaseelan J.C."/>
            <person name="Lee S."/>
            <person name="Li M."/>
            <person name="Ming W."/>
            <person name="Munidasa M."/>
            <person name="Muniz J."/>
            <person name="Nguyen L."/>
            <person name="Ongeri F."/>
            <person name="Osuji N."/>
            <person name="Pu L.-L."/>
            <person name="Puazo M."/>
            <person name="Qu C."/>
            <person name="Quiroz J."/>
            <person name="Raj R."/>
            <person name="Weissenberger G."/>
            <person name="Xin Y."/>
            <person name="Zou X."/>
            <person name="Han Y."/>
            <person name="Richards S."/>
            <person name="Worley K."/>
            <person name="Muzny D."/>
            <person name="Gibbs R."/>
        </authorList>
    </citation>
    <scope>NUCLEOTIDE SEQUENCE</scope>
    <source>
        <strain evidence="4">Sampled in the wild</strain>
    </source>
</reference>
<dbReference type="PANTHER" id="PTHR24078:SF519">
    <property type="entry name" value="DNAJ HOMOLOG SUBFAMILY B MEMBER 13"/>
    <property type="match status" value="1"/>
</dbReference>
<feature type="compositionally biased region" description="Basic and acidic residues" evidence="2">
    <location>
        <begin position="26"/>
        <end position="36"/>
    </location>
</feature>
<dbReference type="SUPFAM" id="SSF49493">
    <property type="entry name" value="HSP40/DnaJ peptide-binding domain"/>
    <property type="match status" value="2"/>
</dbReference>
<dbReference type="PANTHER" id="PTHR24078">
    <property type="entry name" value="DNAJ HOMOLOG SUBFAMILY C MEMBER"/>
    <property type="match status" value="1"/>
</dbReference>
<dbReference type="GO" id="GO:0051087">
    <property type="term" value="F:protein-folding chaperone binding"/>
    <property type="evidence" value="ECO:0007669"/>
    <property type="project" value="TreeGrafter"/>
</dbReference>
<feature type="domain" description="Chaperone DnaJ C-terminal" evidence="3">
    <location>
        <begin position="74"/>
        <end position="139"/>
    </location>
</feature>
<dbReference type="OrthoDB" id="550424at2759"/>
<keyword evidence="5" id="KW-1185">Reference proteome</keyword>
<gene>
    <name evidence="4" type="ORF">J437_LFUL018947</name>
</gene>
<comment type="caution">
    <text evidence="4">The sequence shown here is derived from an EMBL/GenBank/DDBJ whole genome shotgun (WGS) entry which is preliminary data.</text>
</comment>
<dbReference type="GO" id="GO:0051082">
    <property type="term" value="F:unfolded protein binding"/>
    <property type="evidence" value="ECO:0007669"/>
    <property type="project" value="InterPro"/>
</dbReference>
<dbReference type="InterPro" id="IPR002939">
    <property type="entry name" value="DnaJ_C"/>
</dbReference>
<dbReference type="Gene3D" id="2.60.260.20">
    <property type="entry name" value="Urease metallochaperone UreE, N-terminal domain"/>
    <property type="match status" value="2"/>
</dbReference>
<sequence>MQCRDAARDLSRKKARIGTTIGGESRSGRSGEERGPARKGRKQLIGRVPPGKPLTKTSRRIPAAEVVLIQRRELCTTAQEEPAITRKTEILRTIQIRPGIPPGTEFRFSEVGNQAPDIIPGDVIFVTEDKPHETFRREGLSPQTKRAPKLEHQNSGNQFAILIDKHIDEIHTERDTFITHFPTPMPHLSMALTGFTAKVETIDGRTLRIPITEIVSPSYEKIIQREGLPVFGVEDGRKGRLRMRFDIQFPIYPFPSKNRLSLKQALTSGIMKSEEKEFDDSVTELRY</sequence>
<evidence type="ECO:0000259" key="3">
    <source>
        <dbReference type="Pfam" id="PF01556"/>
    </source>
</evidence>
<evidence type="ECO:0000256" key="2">
    <source>
        <dbReference type="SAM" id="MobiDB-lite"/>
    </source>
</evidence>
<dbReference type="Pfam" id="PF01556">
    <property type="entry name" value="DnaJ_C"/>
    <property type="match status" value="1"/>
</dbReference>
<accession>A0A8K0KRB7</accession>
<organism evidence="4 5">
    <name type="scientific">Ladona fulva</name>
    <name type="common">Scarce chaser dragonfly</name>
    <name type="synonym">Libellula fulva</name>
    <dbReference type="NCBI Taxonomy" id="123851"/>
    <lineage>
        <taxon>Eukaryota</taxon>
        <taxon>Metazoa</taxon>
        <taxon>Ecdysozoa</taxon>
        <taxon>Arthropoda</taxon>
        <taxon>Hexapoda</taxon>
        <taxon>Insecta</taxon>
        <taxon>Pterygota</taxon>
        <taxon>Palaeoptera</taxon>
        <taxon>Odonata</taxon>
        <taxon>Epiprocta</taxon>
        <taxon>Anisoptera</taxon>
        <taxon>Libelluloidea</taxon>
        <taxon>Libellulidae</taxon>
        <taxon>Ladona</taxon>
    </lineage>
</organism>
<evidence type="ECO:0000256" key="1">
    <source>
        <dbReference type="ARBA" id="ARBA00023186"/>
    </source>
</evidence>